<dbReference type="AlphaFoldDB" id="A0A6G1QTF6"/>
<proteinExistence type="predicted"/>
<reference evidence="3" key="2">
    <citation type="submission" date="2019-02" db="EMBL/GenBank/DDBJ databases">
        <title>Opniocepnalus argus Var Kimnra genome.</title>
        <authorList>
            <person name="Zhou C."/>
            <person name="Xiao S."/>
        </authorList>
    </citation>
    <scope>NUCLEOTIDE SEQUENCE [LARGE SCALE GENOMIC DNA]</scope>
</reference>
<evidence type="ECO:0000313" key="2">
    <source>
        <dbReference type="EMBL" id="KAF3705599.1"/>
    </source>
</evidence>
<evidence type="ECO:0000256" key="1">
    <source>
        <dbReference type="SAM" id="Phobius"/>
    </source>
</evidence>
<sequence length="75" mass="8644">MNRTVLISPLFCRRVRVRAAVSVGHSRSLQDPAQPKACELQTHTKYKHSVSQKLLLSVAFSFFQVSFIFPFLYQM</sequence>
<keyword evidence="1" id="KW-0812">Transmembrane</keyword>
<dbReference type="Proteomes" id="UP000503349">
    <property type="component" value="Chromosome 22"/>
</dbReference>
<gene>
    <name evidence="2" type="ORF">EXN66_Car021290</name>
</gene>
<keyword evidence="1" id="KW-1133">Transmembrane helix</keyword>
<name>A0A6G1QTF6_CHAAH</name>
<protein>
    <submittedName>
        <fullName evidence="2">Uncharacterized protein</fullName>
    </submittedName>
</protein>
<keyword evidence="3" id="KW-1185">Reference proteome</keyword>
<evidence type="ECO:0000313" key="3">
    <source>
        <dbReference type="Proteomes" id="UP000503349"/>
    </source>
</evidence>
<organism evidence="2 3">
    <name type="scientific">Channa argus</name>
    <name type="common">Northern snakehead</name>
    <name type="synonym">Ophicephalus argus</name>
    <dbReference type="NCBI Taxonomy" id="215402"/>
    <lineage>
        <taxon>Eukaryota</taxon>
        <taxon>Metazoa</taxon>
        <taxon>Chordata</taxon>
        <taxon>Craniata</taxon>
        <taxon>Vertebrata</taxon>
        <taxon>Euteleostomi</taxon>
        <taxon>Actinopterygii</taxon>
        <taxon>Neopterygii</taxon>
        <taxon>Teleostei</taxon>
        <taxon>Neoteleostei</taxon>
        <taxon>Acanthomorphata</taxon>
        <taxon>Anabantaria</taxon>
        <taxon>Anabantiformes</taxon>
        <taxon>Channoidei</taxon>
        <taxon>Channidae</taxon>
        <taxon>Channa</taxon>
    </lineage>
</organism>
<reference evidence="2 3" key="1">
    <citation type="submission" date="2019-02" db="EMBL/GenBank/DDBJ databases">
        <title>Opniocepnalus argus genome.</title>
        <authorList>
            <person name="Zhou C."/>
            <person name="Xiao S."/>
        </authorList>
    </citation>
    <scope>NUCLEOTIDE SEQUENCE [LARGE SCALE GENOMIC DNA]</scope>
    <source>
        <strain evidence="2">OARG1902GOOAL</strain>
        <tissue evidence="2">Muscle</tissue>
    </source>
</reference>
<dbReference type="EMBL" id="CM015733">
    <property type="protein sequence ID" value="KAF3705599.1"/>
    <property type="molecule type" value="Genomic_DNA"/>
</dbReference>
<accession>A0A6G1QTF6</accession>
<keyword evidence="1" id="KW-0472">Membrane</keyword>
<feature type="transmembrane region" description="Helical" evidence="1">
    <location>
        <begin position="54"/>
        <end position="73"/>
    </location>
</feature>